<dbReference type="PANTHER" id="PTHR48081">
    <property type="entry name" value="AB HYDROLASE SUPERFAMILY PROTEIN C4A8.06C"/>
    <property type="match status" value="1"/>
</dbReference>
<feature type="domain" description="BD-FAE-like" evidence="2">
    <location>
        <begin position="24"/>
        <end position="222"/>
    </location>
</feature>
<gene>
    <name evidence="3" type="ORF">HGG74_18170</name>
</gene>
<comment type="caution">
    <text evidence="3">The sequence shown here is derived from an EMBL/GenBank/DDBJ whole genome shotgun (WGS) entry which is preliminary data.</text>
</comment>
<dbReference type="Gene3D" id="3.40.50.1820">
    <property type="entry name" value="alpha/beta hydrolase"/>
    <property type="match status" value="1"/>
</dbReference>
<dbReference type="EMBL" id="JAAZSQ010000024">
    <property type="protein sequence ID" value="NKX56414.1"/>
    <property type="molecule type" value="Genomic_DNA"/>
</dbReference>
<evidence type="ECO:0000259" key="2">
    <source>
        <dbReference type="Pfam" id="PF20434"/>
    </source>
</evidence>
<evidence type="ECO:0000313" key="3">
    <source>
        <dbReference type="EMBL" id="NKX56414.1"/>
    </source>
</evidence>
<dbReference type="InterPro" id="IPR029058">
    <property type="entry name" value="AB_hydrolase_fold"/>
</dbReference>
<reference evidence="3 4" key="1">
    <citation type="submission" date="2020-04" db="EMBL/GenBank/DDBJ databases">
        <title>Arthrobacter sp. nov.</title>
        <authorList>
            <person name="Liu S."/>
        </authorList>
    </citation>
    <scope>NUCLEOTIDE SEQUENCE [LARGE SCALE GENOMIC DNA]</scope>
    <source>
        <strain evidence="3 4">E918</strain>
    </source>
</reference>
<dbReference type="GO" id="GO:0016787">
    <property type="term" value="F:hydrolase activity"/>
    <property type="evidence" value="ECO:0007669"/>
    <property type="project" value="UniProtKB-KW"/>
</dbReference>
<name>A0A7X6K789_9MICC</name>
<keyword evidence="1 3" id="KW-0378">Hydrolase</keyword>
<evidence type="ECO:0000256" key="1">
    <source>
        <dbReference type="ARBA" id="ARBA00022801"/>
    </source>
</evidence>
<dbReference type="RefSeq" id="WP_168488672.1">
    <property type="nucleotide sequence ID" value="NZ_JAAZSQ010000024.1"/>
</dbReference>
<dbReference type="AlphaFoldDB" id="A0A7X6K789"/>
<protein>
    <submittedName>
        <fullName evidence="3">Alpha/beta hydrolase</fullName>
    </submittedName>
</protein>
<evidence type="ECO:0000313" key="4">
    <source>
        <dbReference type="Proteomes" id="UP000544090"/>
    </source>
</evidence>
<organism evidence="3 4">
    <name type="scientific">Arthrobacter mobilis</name>
    <dbReference type="NCBI Taxonomy" id="2724944"/>
    <lineage>
        <taxon>Bacteria</taxon>
        <taxon>Bacillati</taxon>
        <taxon>Actinomycetota</taxon>
        <taxon>Actinomycetes</taxon>
        <taxon>Micrococcales</taxon>
        <taxon>Micrococcaceae</taxon>
        <taxon>Arthrobacter</taxon>
    </lineage>
</organism>
<sequence length="266" mass="28031">MTWKTRPATSKRLSYGPHPDQWADLYLPAGLPGRGTVVVVHGGYWRDKYTAQLGVPMAEDLVQHGFAVWNLEYRRAGSGGAPGAGGWPVTFEDIAAGIDHLAAVADRFGLNPRRTVALGHSAGGHLAVWAAGRHTLPAGAPGARPKVLLAGVVSQAGLLDLAAAERLRLSDGAAVNLMGGTPDELGEAYTLADPARSLPIGTVVHAVHSREDTAVPFALSARYVEAARAAGDPAELHEVAGDHFAVIDPAQQAYRTCRELLERLLP</sequence>
<dbReference type="Proteomes" id="UP000544090">
    <property type="component" value="Unassembled WGS sequence"/>
</dbReference>
<dbReference type="InterPro" id="IPR050300">
    <property type="entry name" value="GDXG_lipolytic_enzyme"/>
</dbReference>
<dbReference type="SUPFAM" id="SSF53474">
    <property type="entry name" value="alpha/beta-Hydrolases"/>
    <property type="match status" value="1"/>
</dbReference>
<proteinExistence type="predicted"/>
<dbReference type="InterPro" id="IPR049492">
    <property type="entry name" value="BD-FAE-like_dom"/>
</dbReference>
<keyword evidence="4" id="KW-1185">Reference proteome</keyword>
<accession>A0A7X6K789</accession>
<dbReference type="Pfam" id="PF20434">
    <property type="entry name" value="BD-FAE"/>
    <property type="match status" value="1"/>
</dbReference>